<keyword evidence="2" id="KW-0349">Heme</keyword>
<dbReference type="Gene3D" id="1.10.490.10">
    <property type="entry name" value="Globins"/>
    <property type="match status" value="1"/>
</dbReference>
<evidence type="ECO:0000313" key="5">
    <source>
        <dbReference type="EMBL" id="MEX1661742.1"/>
    </source>
</evidence>
<organism evidence="5 6">
    <name type="scientific">Thioclava arctica</name>
    <dbReference type="NCBI Taxonomy" id="3238301"/>
    <lineage>
        <taxon>Bacteria</taxon>
        <taxon>Pseudomonadati</taxon>
        <taxon>Pseudomonadota</taxon>
        <taxon>Alphaproteobacteria</taxon>
        <taxon>Rhodobacterales</taxon>
        <taxon>Paracoccaceae</taxon>
        <taxon>Thioclava</taxon>
    </lineage>
</organism>
<name>A0ABV3TJJ6_9RHOB</name>
<dbReference type="RefSeq" id="WP_295537435.1">
    <property type="nucleotide sequence ID" value="NZ_JBFRYC010000004.1"/>
</dbReference>
<keyword evidence="3" id="KW-0479">Metal-binding</keyword>
<keyword evidence="1" id="KW-0813">Transport</keyword>
<gene>
    <name evidence="5" type="ORF">AB4874_08770</name>
</gene>
<dbReference type="Proteomes" id="UP001557465">
    <property type="component" value="Unassembled WGS sequence"/>
</dbReference>
<evidence type="ECO:0000256" key="3">
    <source>
        <dbReference type="ARBA" id="ARBA00022723"/>
    </source>
</evidence>
<protein>
    <submittedName>
        <fullName evidence="5">Group 1 truncated hemoglobin</fullName>
    </submittedName>
</protein>
<dbReference type="CDD" id="cd00454">
    <property type="entry name" value="TrHb1_N"/>
    <property type="match status" value="1"/>
</dbReference>
<keyword evidence="4" id="KW-0408">Iron</keyword>
<dbReference type="Pfam" id="PF01152">
    <property type="entry name" value="Bac_globin"/>
    <property type="match status" value="1"/>
</dbReference>
<evidence type="ECO:0000256" key="2">
    <source>
        <dbReference type="ARBA" id="ARBA00022617"/>
    </source>
</evidence>
<dbReference type="SUPFAM" id="SSF46458">
    <property type="entry name" value="Globin-like"/>
    <property type="match status" value="1"/>
</dbReference>
<dbReference type="InterPro" id="IPR001486">
    <property type="entry name" value="Hemoglobin_trunc"/>
</dbReference>
<evidence type="ECO:0000256" key="1">
    <source>
        <dbReference type="ARBA" id="ARBA00022448"/>
    </source>
</evidence>
<dbReference type="InterPro" id="IPR009050">
    <property type="entry name" value="Globin-like_sf"/>
</dbReference>
<proteinExistence type="predicted"/>
<keyword evidence="6" id="KW-1185">Reference proteome</keyword>
<dbReference type="EMBL" id="JBFRYC010000004">
    <property type="protein sequence ID" value="MEX1661742.1"/>
    <property type="molecule type" value="Genomic_DNA"/>
</dbReference>
<accession>A0ABV3TJJ6</accession>
<comment type="caution">
    <text evidence="5">The sequence shown here is derived from an EMBL/GenBank/DDBJ whole genome shotgun (WGS) entry which is preliminary data.</text>
</comment>
<evidence type="ECO:0000313" key="6">
    <source>
        <dbReference type="Proteomes" id="UP001557465"/>
    </source>
</evidence>
<sequence length="119" mass="12839">MTDTLYARLGGADAIAQIASDLVDFHIANPLIGKRFAGSDPVAIKKKATDFFVMGSGGPNNYDGLDMLSAHKHMNISDNEYMAAVDDLMKALTNADVGDHEKAEVLYIFHTLRPDVVGV</sequence>
<reference evidence="5 6" key="1">
    <citation type="journal article" date="2011" name="Int. J. Syst. Evol. Microbiol.">
        <title>Zhongshania antarctica gen. nov., sp. nov. and Zhongshania guokunii sp. nov., gammaproteobacteria respectively isolated from coastal attached (fast) ice and surface seawater of the Antarctic.</title>
        <authorList>
            <person name="Li H.J."/>
            <person name="Zhang X.Y."/>
            <person name="Chen C.X."/>
            <person name="Zhang Y.J."/>
            <person name="Gao Z.M."/>
            <person name="Yu Y."/>
            <person name="Chen X.L."/>
            <person name="Chen B."/>
            <person name="Zhang Y.Z."/>
        </authorList>
    </citation>
    <scope>NUCLEOTIDE SEQUENCE [LARGE SCALE GENOMIC DNA]</scope>
    <source>
        <strain evidence="5 6">15-R06ZXC-3</strain>
    </source>
</reference>
<dbReference type="InterPro" id="IPR012292">
    <property type="entry name" value="Globin/Proto"/>
</dbReference>
<evidence type="ECO:0000256" key="4">
    <source>
        <dbReference type="ARBA" id="ARBA00023004"/>
    </source>
</evidence>